<accession>A0AA36DQ03</accession>
<comment type="caution">
    <text evidence="2">The sequence shown here is derived from an EMBL/GenBank/DDBJ whole genome shotgun (WGS) entry which is preliminary data.</text>
</comment>
<keyword evidence="1" id="KW-0472">Membrane</keyword>
<dbReference type="AlphaFoldDB" id="A0AA36DQ03"/>
<organism evidence="2 3">
    <name type="scientific">Cylicocyclus nassatus</name>
    <name type="common">Nematode worm</name>
    <dbReference type="NCBI Taxonomy" id="53992"/>
    <lineage>
        <taxon>Eukaryota</taxon>
        <taxon>Metazoa</taxon>
        <taxon>Ecdysozoa</taxon>
        <taxon>Nematoda</taxon>
        <taxon>Chromadorea</taxon>
        <taxon>Rhabditida</taxon>
        <taxon>Rhabditina</taxon>
        <taxon>Rhabditomorpha</taxon>
        <taxon>Strongyloidea</taxon>
        <taxon>Strongylidae</taxon>
        <taxon>Cylicocyclus</taxon>
    </lineage>
</organism>
<gene>
    <name evidence="2" type="ORF">CYNAS_LOCUS2622</name>
</gene>
<sequence length="92" mass="10584">MRLRIKFPYRSLTLSGVGTILFVSLILSSAILHLHPPIPKVPERYTFRADFASLIEAIKNGSYNTSSYDKAKLLPPFHRYVERFEELLVYGL</sequence>
<protein>
    <submittedName>
        <fullName evidence="2">Uncharacterized protein</fullName>
    </submittedName>
</protein>
<keyword evidence="1" id="KW-0812">Transmembrane</keyword>
<evidence type="ECO:0000313" key="2">
    <source>
        <dbReference type="EMBL" id="CAJ0590639.1"/>
    </source>
</evidence>
<name>A0AA36DQ03_CYLNA</name>
<evidence type="ECO:0000313" key="3">
    <source>
        <dbReference type="Proteomes" id="UP001176961"/>
    </source>
</evidence>
<reference evidence="2" key="1">
    <citation type="submission" date="2023-07" db="EMBL/GenBank/DDBJ databases">
        <authorList>
            <consortium name="CYATHOMIX"/>
        </authorList>
    </citation>
    <scope>NUCLEOTIDE SEQUENCE</scope>
    <source>
        <strain evidence="2">N/A</strain>
    </source>
</reference>
<proteinExistence type="predicted"/>
<dbReference type="Proteomes" id="UP001176961">
    <property type="component" value="Unassembled WGS sequence"/>
</dbReference>
<keyword evidence="3" id="KW-1185">Reference proteome</keyword>
<evidence type="ECO:0000256" key="1">
    <source>
        <dbReference type="SAM" id="Phobius"/>
    </source>
</evidence>
<dbReference type="EMBL" id="CATQJL010000001">
    <property type="protein sequence ID" value="CAJ0590639.1"/>
    <property type="molecule type" value="Genomic_DNA"/>
</dbReference>
<keyword evidence="1" id="KW-1133">Transmembrane helix</keyword>
<feature type="transmembrane region" description="Helical" evidence="1">
    <location>
        <begin position="12"/>
        <end position="34"/>
    </location>
</feature>